<sequence length="88" mass="9660">MSPDQPSSFERWQQAEHAARAAESSLYQATLEHARGAPGDRLDELRADAARKRERARQLLAKSTAEVRRMVASLEAPGRSTAGCDGPR</sequence>
<name>A0A849KCW8_9BURK</name>
<reference evidence="2 3" key="2">
    <citation type="submission" date="2020-06" db="EMBL/GenBank/DDBJ databases">
        <title>Ramlibacter rhizophilus sp. nov., isolated from rhizosphere soil of national flower Mugunghwa from South Korea.</title>
        <authorList>
            <person name="Zheng-Fei Y."/>
            <person name="Huan T."/>
        </authorList>
    </citation>
    <scope>NUCLEOTIDE SEQUENCE [LARGE SCALE GENOMIC DNA]</scope>
    <source>
        <strain evidence="2 3">B156</strain>
    </source>
</reference>
<dbReference type="RefSeq" id="WP_171561078.1">
    <property type="nucleotide sequence ID" value="NZ_JABFCS010000001.1"/>
</dbReference>
<dbReference type="EMBL" id="JABFCS010000001">
    <property type="protein sequence ID" value="NNU44344.1"/>
    <property type="molecule type" value="Genomic_DNA"/>
</dbReference>
<proteinExistence type="predicted"/>
<feature type="region of interest" description="Disordered" evidence="1">
    <location>
        <begin position="1"/>
        <end position="24"/>
    </location>
</feature>
<protein>
    <submittedName>
        <fullName evidence="2">Uncharacterized protein</fullName>
    </submittedName>
</protein>
<keyword evidence="3" id="KW-1185">Reference proteome</keyword>
<evidence type="ECO:0000256" key="1">
    <source>
        <dbReference type="SAM" id="MobiDB-lite"/>
    </source>
</evidence>
<evidence type="ECO:0000313" key="3">
    <source>
        <dbReference type="Proteomes" id="UP000552954"/>
    </source>
</evidence>
<comment type="caution">
    <text evidence="2">The sequence shown here is derived from an EMBL/GenBank/DDBJ whole genome shotgun (WGS) entry which is preliminary data.</text>
</comment>
<organism evidence="2 3">
    <name type="scientific">Ramlibacter montanisoli</name>
    <dbReference type="NCBI Taxonomy" id="2732512"/>
    <lineage>
        <taxon>Bacteria</taxon>
        <taxon>Pseudomonadati</taxon>
        <taxon>Pseudomonadota</taxon>
        <taxon>Betaproteobacteria</taxon>
        <taxon>Burkholderiales</taxon>
        <taxon>Comamonadaceae</taxon>
        <taxon>Ramlibacter</taxon>
    </lineage>
</organism>
<accession>A0A849KCW8</accession>
<gene>
    <name evidence="2" type="ORF">HK415_15995</name>
</gene>
<reference evidence="2 3" key="1">
    <citation type="submission" date="2020-05" db="EMBL/GenBank/DDBJ databases">
        <authorList>
            <person name="Khan S.A."/>
            <person name="Jeon C.O."/>
            <person name="Chun B.H."/>
        </authorList>
    </citation>
    <scope>NUCLEOTIDE SEQUENCE [LARGE SCALE GENOMIC DNA]</scope>
    <source>
        <strain evidence="2 3">B156</strain>
    </source>
</reference>
<feature type="compositionally biased region" description="Polar residues" evidence="1">
    <location>
        <begin position="1"/>
        <end position="11"/>
    </location>
</feature>
<evidence type="ECO:0000313" key="2">
    <source>
        <dbReference type="EMBL" id="NNU44344.1"/>
    </source>
</evidence>
<dbReference type="AlphaFoldDB" id="A0A849KCW8"/>
<dbReference type="Proteomes" id="UP000552954">
    <property type="component" value="Unassembled WGS sequence"/>
</dbReference>